<protein>
    <submittedName>
        <fullName evidence="2">Uncharacterized protein</fullName>
    </submittedName>
</protein>
<feature type="compositionally biased region" description="Polar residues" evidence="1">
    <location>
        <begin position="35"/>
        <end position="59"/>
    </location>
</feature>
<dbReference type="AlphaFoldDB" id="A0ABD2NRL5"/>
<comment type="caution">
    <text evidence="2">The sequence shown here is derived from an EMBL/GenBank/DDBJ whole genome shotgun (WGS) entry which is preliminary data.</text>
</comment>
<dbReference type="EMBL" id="JABFTP020000144">
    <property type="protein sequence ID" value="KAL3281239.1"/>
    <property type="molecule type" value="Genomic_DNA"/>
</dbReference>
<sequence>MARNKFKRLRDNWSEASMKIALTVVRSVRKPGEANTPTISGPSEENNDPNHSNDINASENLAFPPKEKEDPNENAAMDAGGN</sequence>
<proteinExistence type="predicted"/>
<evidence type="ECO:0000313" key="3">
    <source>
        <dbReference type="Proteomes" id="UP001516400"/>
    </source>
</evidence>
<evidence type="ECO:0000313" key="2">
    <source>
        <dbReference type="EMBL" id="KAL3281239.1"/>
    </source>
</evidence>
<keyword evidence="3" id="KW-1185">Reference proteome</keyword>
<feature type="region of interest" description="Disordered" evidence="1">
    <location>
        <begin position="27"/>
        <end position="82"/>
    </location>
</feature>
<reference evidence="2 3" key="1">
    <citation type="journal article" date="2021" name="BMC Biol.">
        <title>Horizontally acquired antibacterial genes associated with adaptive radiation of ladybird beetles.</title>
        <authorList>
            <person name="Li H.S."/>
            <person name="Tang X.F."/>
            <person name="Huang Y.H."/>
            <person name="Xu Z.Y."/>
            <person name="Chen M.L."/>
            <person name="Du X.Y."/>
            <person name="Qiu B.Y."/>
            <person name="Chen P.T."/>
            <person name="Zhang W."/>
            <person name="Slipinski A."/>
            <person name="Escalona H.E."/>
            <person name="Waterhouse R.M."/>
            <person name="Zwick A."/>
            <person name="Pang H."/>
        </authorList>
    </citation>
    <scope>NUCLEOTIDE SEQUENCE [LARGE SCALE GENOMIC DNA]</scope>
    <source>
        <strain evidence="2">SYSU2018</strain>
    </source>
</reference>
<organism evidence="2 3">
    <name type="scientific">Cryptolaemus montrouzieri</name>
    <dbReference type="NCBI Taxonomy" id="559131"/>
    <lineage>
        <taxon>Eukaryota</taxon>
        <taxon>Metazoa</taxon>
        <taxon>Ecdysozoa</taxon>
        <taxon>Arthropoda</taxon>
        <taxon>Hexapoda</taxon>
        <taxon>Insecta</taxon>
        <taxon>Pterygota</taxon>
        <taxon>Neoptera</taxon>
        <taxon>Endopterygota</taxon>
        <taxon>Coleoptera</taxon>
        <taxon>Polyphaga</taxon>
        <taxon>Cucujiformia</taxon>
        <taxon>Coccinelloidea</taxon>
        <taxon>Coccinellidae</taxon>
        <taxon>Scymninae</taxon>
        <taxon>Scymnini</taxon>
        <taxon>Cryptolaemus</taxon>
    </lineage>
</organism>
<accession>A0ABD2NRL5</accession>
<name>A0ABD2NRL5_9CUCU</name>
<evidence type="ECO:0000256" key="1">
    <source>
        <dbReference type="SAM" id="MobiDB-lite"/>
    </source>
</evidence>
<gene>
    <name evidence="2" type="ORF">HHI36_004453</name>
</gene>
<dbReference type="Proteomes" id="UP001516400">
    <property type="component" value="Unassembled WGS sequence"/>
</dbReference>